<reference evidence="1" key="1">
    <citation type="submission" date="2018-04" db="EMBL/GenBank/DDBJ databases">
        <title>Draft genome sequence of the Candidatus Spirobacillus cienkowskii, a pathogen of freshwater Daphnia species, reconstructed from hemolymph metagenomic reads.</title>
        <authorList>
            <person name="Bresciani L."/>
            <person name="Lemos L.N."/>
            <person name="Wale N."/>
            <person name="Lin J.Y."/>
            <person name="Fernandes G.R."/>
            <person name="Duffy M.A."/>
            <person name="Rodrigues J.M."/>
        </authorList>
    </citation>
    <scope>NUCLEOTIDE SEQUENCE [LARGE SCALE GENOMIC DNA]</scope>
    <source>
        <strain evidence="1">Binning01</strain>
    </source>
</reference>
<proteinExistence type="predicted"/>
<dbReference type="Proteomes" id="UP000253934">
    <property type="component" value="Unassembled WGS sequence"/>
</dbReference>
<dbReference type="PANTHER" id="PTHR38032:SF1">
    <property type="entry name" value="RNA-BINDING PROTEIN KHPB N-TERMINAL DOMAIN-CONTAINING PROTEIN"/>
    <property type="match status" value="1"/>
</dbReference>
<dbReference type="PANTHER" id="PTHR38032">
    <property type="entry name" value="POLYMERASE-RELATED"/>
    <property type="match status" value="1"/>
</dbReference>
<organism evidence="1 2">
    <name type="scientific">Spirobacillus cienkowskii</name>
    <dbReference type="NCBI Taxonomy" id="495820"/>
    <lineage>
        <taxon>Bacteria</taxon>
        <taxon>Pseudomonadati</taxon>
        <taxon>Bdellovibrionota</taxon>
        <taxon>Oligoflexia</taxon>
        <taxon>Silvanigrellales</taxon>
        <taxon>Spirobacillus</taxon>
    </lineage>
</organism>
<comment type="caution">
    <text evidence="1">The sequence shown here is derived from an EMBL/GenBank/DDBJ whole genome shotgun (WGS) entry which is preliminary data.</text>
</comment>
<accession>A0A369KT96</accession>
<dbReference type="EMBL" id="QOVW01000058">
    <property type="protein sequence ID" value="RDB36600.1"/>
    <property type="molecule type" value="Genomic_DNA"/>
</dbReference>
<evidence type="ECO:0000313" key="2">
    <source>
        <dbReference type="Proteomes" id="UP000253934"/>
    </source>
</evidence>
<gene>
    <name evidence="1" type="ORF">DCC88_04020</name>
</gene>
<dbReference type="AlphaFoldDB" id="A0A369KT96"/>
<sequence>MNTQASPQKPNLKNQSNKKLFQLVDTPDAMQANIPAKTPIDPSIAKLSYEQLCAYLESLGYKAKPTETAFADLKKCAETKEKTFNTNYILLQGNPYSPAKPATIKWLNPPTMPKDLVRPGIPFGIIKQASDESLAKNIYGQELPKVQSSKTPEKEIKKVTITTHPNFTVDANGEIKCDKGGKAIIGSDGKIDFSEVYEVKDVRPDQIHKVTFPCSVVVKCDLQGLLDWTIQGDLTVEQFWTAGNIKVQGNVIAKGGVQTNNNSDEKTAIKINGNLEVSFIQSSCFIVEGNIKVYKAILASHLTVTGNLECTGSPGKIAGSEIVMQKGTINANIIGSEKEKPTLIKYTAEEDANNSKVGTLSEGTRIQIGKSRIIIKFDQPWPTAKK</sequence>
<evidence type="ECO:0000313" key="1">
    <source>
        <dbReference type="EMBL" id="RDB36600.1"/>
    </source>
</evidence>
<dbReference type="Pfam" id="PF03961">
    <property type="entry name" value="FapA"/>
    <property type="match status" value="1"/>
</dbReference>
<protein>
    <submittedName>
        <fullName evidence="1">DUF342 domain-containing protein</fullName>
    </submittedName>
</protein>
<keyword evidence="2" id="KW-1185">Reference proteome</keyword>
<dbReference type="InterPro" id="IPR005646">
    <property type="entry name" value="FapA"/>
</dbReference>
<name>A0A369KT96_9BACT</name>
<dbReference type="InterPro" id="IPR046865">
    <property type="entry name" value="FapA_b_solenoid"/>
</dbReference>